<dbReference type="EMBL" id="JBFDAA010000001">
    <property type="protein sequence ID" value="KAL1140741.1"/>
    <property type="molecule type" value="Genomic_DNA"/>
</dbReference>
<dbReference type="SMART" id="SM00587">
    <property type="entry name" value="CHK"/>
    <property type="match status" value="1"/>
</dbReference>
<keyword evidence="3" id="KW-1185">Reference proteome</keyword>
<dbReference type="InterPro" id="IPR011009">
    <property type="entry name" value="Kinase-like_dom_sf"/>
</dbReference>
<dbReference type="AlphaFoldDB" id="A0ABD0YXR0"/>
<dbReference type="Pfam" id="PF02958">
    <property type="entry name" value="EcKL"/>
    <property type="match status" value="1"/>
</dbReference>
<feature type="domain" description="CHK kinase-like" evidence="1">
    <location>
        <begin position="124"/>
        <end position="317"/>
    </location>
</feature>
<dbReference type="PANTHER" id="PTHR11012">
    <property type="entry name" value="PROTEIN KINASE-LIKE DOMAIN-CONTAINING"/>
    <property type="match status" value="1"/>
</dbReference>
<evidence type="ECO:0000313" key="3">
    <source>
        <dbReference type="Proteomes" id="UP001558652"/>
    </source>
</evidence>
<protein>
    <recommendedName>
        <fullName evidence="1">CHK kinase-like domain-containing protein</fullName>
    </recommendedName>
</protein>
<dbReference type="Gene3D" id="3.90.1200.10">
    <property type="match status" value="1"/>
</dbReference>
<gene>
    <name evidence="2" type="ORF">AAG570_000671</name>
</gene>
<dbReference type="SUPFAM" id="SSF56112">
    <property type="entry name" value="Protein kinase-like (PK-like)"/>
    <property type="match status" value="1"/>
</dbReference>
<dbReference type="PANTHER" id="PTHR11012:SF56">
    <property type="entry name" value="CHK KINASE-LIKE DOMAIN-CONTAINING PROTEIN-RELATED"/>
    <property type="match status" value="1"/>
</dbReference>
<dbReference type="InterPro" id="IPR004119">
    <property type="entry name" value="EcKL"/>
</dbReference>
<evidence type="ECO:0000313" key="2">
    <source>
        <dbReference type="EMBL" id="KAL1140741.1"/>
    </source>
</evidence>
<dbReference type="Proteomes" id="UP001558652">
    <property type="component" value="Unassembled WGS sequence"/>
</dbReference>
<accession>A0ABD0YXR0</accession>
<dbReference type="InterPro" id="IPR015897">
    <property type="entry name" value="CHK_kinase-like"/>
</dbReference>
<evidence type="ECO:0000259" key="1">
    <source>
        <dbReference type="SMART" id="SM00587"/>
    </source>
</evidence>
<reference evidence="2 3" key="1">
    <citation type="submission" date="2024-07" db="EMBL/GenBank/DDBJ databases">
        <title>Chromosome-level genome assembly of the water stick insect Ranatra chinensis (Heteroptera: Nepidae).</title>
        <authorList>
            <person name="Liu X."/>
        </authorList>
    </citation>
    <scope>NUCLEOTIDE SEQUENCE [LARGE SCALE GENOMIC DNA]</scope>
    <source>
        <strain evidence="2">Cailab_2021Rc</strain>
        <tissue evidence="2">Muscle</tissue>
    </source>
</reference>
<organism evidence="2 3">
    <name type="scientific">Ranatra chinensis</name>
    <dbReference type="NCBI Taxonomy" id="642074"/>
    <lineage>
        <taxon>Eukaryota</taxon>
        <taxon>Metazoa</taxon>
        <taxon>Ecdysozoa</taxon>
        <taxon>Arthropoda</taxon>
        <taxon>Hexapoda</taxon>
        <taxon>Insecta</taxon>
        <taxon>Pterygota</taxon>
        <taxon>Neoptera</taxon>
        <taxon>Paraneoptera</taxon>
        <taxon>Hemiptera</taxon>
        <taxon>Heteroptera</taxon>
        <taxon>Panheteroptera</taxon>
        <taxon>Nepomorpha</taxon>
        <taxon>Nepidae</taxon>
        <taxon>Ranatrinae</taxon>
        <taxon>Ranatra</taxon>
    </lineage>
</organism>
<sequence length="408" mass="47091">MELSEAWLETILKRDVLERNVARVISVEKEDVVNKGDNYASDISRLKMDTVLGSGRMATKSLIMKRVPATELRAKYLGEWGLFKKEMKMYNSVLPMMEDLLKSVGYSGEVMWGRCLYTRPNDLLILEDMKDLGYKMANRREGLDLNHARLVMKSLGRYHALSATLKERGSLDIEDLRETLFSVHKDDMKQYLDQLMKVFADVIDTTWGDEWKVYVPKIKTLVGKCLESMNQLYSDKCDFQVLNHGDCWVNNMMFKYDENANAPSSIRFIDFQMSYYNSYAFDLTYFLTSSVRPEIRDEDYGPLLQEYHTSLTWHLKRFGYAGDNVPSLDDVKEEFKRKSLYALILAAMMLSIVFADPEDAPDMEELLKEFEKSNVAAVDPRPMMGKGYTRAAKSVISLCRRLGTFDGL</sequence>
<proteinExistence type="predicted"/>
<name>A0ABD0YXR0_9HEMI</name>
<comment type="caution">
    <text evidence="2">The sequence shown here is derived from an EMBL/GenBank/DDBJ whole genome shotgun (WGS) entry which is preliminary data.</text>
</comment>